<gene>
    <name evidence="3" type="ORF">CMC5_032260</name>
</gene>
<proteinExistence type="predicted"/>
<dbReference type="OrthoDB" id="5512085at2"/>
<feature type="region of interest" description="Disordered" evidence="1">
    <location>
        <begin position="28"/>
        <end position="67"/>
    </location>
</feature>
<accession>A0A0K1EE10</accession>
<organism evidence="3 4">
    <name type="scientific">Chondromyces crocatus</name>
    <dbReference type="NCBI Taxonomy" id="52"/>
    <lineage>
        <taxon>Bacteria</taxon>
        <taxon>Pseudomonadati</taxon>
        <taxon>Myxococcota</taxon>
        <taxon>Polyangia</taxon>
        <taxon>Polyangiales</taxon>
        <taxon>Polyangiaceae</taxon>
        <taxon>Chondromyces</taxon>
    </lineage>
</organism>
<dbReference type="EMBL" id="CP012159">
    <property type="protein sequence ID" value="AKT39079.1"/>
    <property type="molecule type" value="Genomic_DNA"/>
</dbReference>
<keyword evidence="2" id="KW-0732">Signal</keyword>
<evidence type="ECO:0000256" key="1">
    <source>
        <dbReference type="SAM" id="MobiDB-lite"/>
    </source>
</evidence>
<sequence length="322" mass="32454">MRVTPLRVLPVITLLGLVACSAEATSNEFTSGGNSGSGGPGGTGGEGGGLFPSSSSTGIDPGPGPGSDCSEAAKLVYVLSTSNELYSFRPDARQFTRIGTMNCGTSLSPNSMAVDRDATAWVNYTASNDSAGAIFKVSTEDASCAPAASVTLPSGWTRLGMGFSSDVAGGDAESLFVAGTAGISGVSPGLGRIALDTGVLTPIGPFSGNLFGQSAELTGTGEGKLFGFFTSIPVQVAEIDKATGATGSAVSLPNVEIPSAWAFSFWGGDFYLYTAPSNAARTSNVTRYRPSDGTIDTGYMTNVGFRIVGAGVSTCAPITPPQ</sequence>
<keyword evidence="4" id="KW-1185">Reference proteome</keyword>
<name>A0A0K1EE10_CHOCO</name>
<feature type="compositionally biased region" description="Gly residues" evidence="1">
    <location>
        <begin position="33"/>
        <end position="50"/>
    </location>
</feature>
<feature type="chain" id="PRO_5005459275" description="Lipoprotein" evidence="2">
    <location>
        <begin position="25"/>
        <end position="322"/>
    </location>
</feature>
<dbReference type="AlphaFoldDB" id="A0A0K1EE10"/>
<protein>
    <recommendedName>
        <fullName evidence="5">Lipoprotein</fullName>
    </recommendedName>
</protein>
<feature type="signal peptide" evidence="2">
    <location>
        <begin position="1"/>
        <end position="24"/>
    </location>
</feature>
<dbReference type="RefSeq" id="WP_156338620.1">
    <property type="nucleotide sequence ID" value="NZ_CP012159.1"/>
</dbReference>
<reference evidence="3 4" key="1">
    <citation type="submission" date="2015-07" db="EMBL/GenBank/DDBJ databases">
        <title>Genome analysis of myxobacterium Chondromyces crocatus Cm c5 reveals a high potential for natural compound synthesis and the genetic basis for the loss of fruiting body formation.</title>
        <authorList>
            <person name="Zaburannyi N."/>
            <person name="Bunk B."/>
            <person name="Maier J."/>
            <person name="Overmann J."/>
            <person name="Mueller R."/>
        </authorList>
    </citation>
    <scope>NUCLEOTIDE SEQUENCE [LARGE SCALE GENOMIC DNA]</scope>
    <source>
        <strain evidence="3 4">Cm c5</strain>
    </source>
</reference>
<dbReference type="PROSITE" id="PS51257">
    <property type="entry name" value="PROKAR_LIPOPROTEIN"/>
    <property type="match status" value="1"/>
</dbReference>
<evidence type="ECO:0000256" key="2">
    <source>
        <dbReference type="SAM" id="SignalP"/>
    </source>
</evidence>
<evidence type="ECO:0000313" key="4">
    <source>
        <dbReference type="Proteomes" id="UP000067626"/>
    </source>
</evidence>
<evidence type="ECO:0008006" key="5">
    <source>
        <dbReference type="Google" id="ProtNLM"/>
    </source>
</evidence>
<dbReference type="Proteomes" id="UP000067626">
    <property type="component" value="Chromosome"/>
</dbReference>
<dbReference type="KEGG" id="ccro:CMC5_032260"/>
<evidence type="ECO:0000313" key="3">
    <source>
        <dbReference type="EMBL" id="AKT39079.1"/>
    </source>
</evidence>
<dbReference type="STRING" id="52.CMC5_032260"/>